<protein>
    <submittedName>
        <fullName evidence="2">Uncharacterized protein</fullName>
    </submittedName>
</protein>
<accession>A0ABD1UWH6</accession>
<feature type="region of interest" description="Disordered" evidence="1">
    <location>
        <begin position="1"/>
        <end position="30"/>
    </location>
</feature>
<dbReference type="Proteomes" id="UP001604277">
    <property type="component" value="Unassembled WGS sequence"/>
</dbReference>
<dbReference type="EMBL" id="JBFOLJ010000006">
    <property type="protein sequence ID" value="KAL2529384.1"/>
    <property type="molecule type" value="Genomic_DNA"/>
</dbReference>
<proteinExistence type="predicted"/>
<organism evidence="2 3">
    <name type="scientific">Forsythia ovata</name>
    <dbReference type="NCBI Taxonomy" id="205694"/>
    <lineage>
        <taxon>Eukaryota</taxon>
        <taxon>Viridiplantae</taxon>
        <taxon>Streptophyta</taxon>
        <taxon>Embryophyta</taxon>
        <taxon>Tracheophyta</taxon>
        <taxon>Spermatophyta</taxon>
        <taxon>Magnoliopsida</taxon>
        <taxon>eudicotyledons</taxon>
        <taxon>Gunneridae</taxon>
        <taxon>Pentapetalae</taxon>
        <taxon>asterids</taxon>
        <taxon>lamiids</taxon>
        <taxon>Lamiales</taxon>
        <taxon>Oleaceae</taxon>
        <taxon>Forsythieae</taxon>
        <taxon>Forsythia</taxon>
    </lineage>
</organism>
<dbReference type="AlphaFoldDB" id="A0ABD1UWH6"/>
<keyword evidence="3" id="KW-1185">Reference proteome</keyword>
<name>A0ABD1UWH6_9LAMI</name>
<comment type="caution">
    <text evidence="2">The sequence shown here is derived from an EMBL/GenBank/DDBJ whole genome shotgun (WGS) entry which is preliminary data.</text>
</comment>
<evidence type="ECO:0000313" key="2">
    <source>
        <dbReference type="EMBL" id="KAL2529384.1"/>
    </source>
</evidence>
<gene>
    <name evidence="2" type="ORF">Fot_21985</name>
</gene>
<evidence type="ECO:0000256" key="1">
    <source>
        <dbReference type="SAM" id="MobiDB-lite"/>
    </source>
</evidence>
<evidence type="ECO:0000313" key="3">
    <source>
        <dbReference type="Proteomes" id="UP001604277"/>
    </source>
</evidence>
<sequence length="233" mass="26676">MEKVDEMNRKVDRSEEWRQRNPHLHGDYMDNNREINWDVADVSFKDQGQKGAEEVDDRKVETTGQEIAEEVVVDIWVDRMGQRSAKEPVDTGVDTTMEGNVEAAVDAWATLDTRIGTAVEGIAQAVVDIGAGTTENGDVEEAVEARRKSRRSFRRKDAQENPKVFLRRRNRKAIATSEVDEQLRKLSVKKPSQWVISPYTTKGEWRKYVDATAVDLFRGVDPVKDKEFSTWYN</sequence>
<reference evidence="3" key="1">
    <citation type="submission" date="2024-07" db="EMBL/GenBank/DDBJ databases">
        <title>Two chromosome-level genome assemblies of Korean endemic species Abeliophyllum distichum and Forsythia ovata (Oleaceae).</title>
        <authorList>
            <person name="Jang H."/>
        </authorList>
    </citation>
    <scope>NUCLEOTIDE SEQUENCE [LARGE SCALE GENOMIC DNA]</scope>
</reference>